<proteinExistence type="predicted"/>
<protein>
    <submittedName>
        <fullName evidence="1">Putative addiction module component (TIGR02574 family)</fullName>
    </submittedName>
</protein>
<dbReference type="Pfam" id="PF09720">
    <property type="entry name" value="Unstab_antitox"/>
    <property type="match status" value="1"/>
</dbReference>
<organism evidence="1 2">
    <name type="scientific">Methylobacter tundripaludum</name>
    <dbReference type="NCBI Taxonomy" id="173365"/>
    <lineage>
        <taxon>Bacteria</taxon>
        <taxon>Pseudomonadati</taxon>
        <taxon>Pseudomonadota</taxon>
        <taxon>Gammaproteobacteria</taxon>
        <taxon>Methylococcales</taxon>
        <taxon>Methylococcaceae</taxon>
        <taxon>Methylobacter</taxon>
    </lineage>
</organism>
<dbReference type="Proteomes" id="UP000240010">
    <property type="component" value="Unassembled WGS sequence"/>
</dbReference>
<dbReference type="AlphaFoldDB" id="A0A2S6HF90"/>
<reference evidence="1 2" key="1">
    <citation type="submission" date="2018-02" db="EMBL/GenBank/DDBJ databases">
        <title>Subsurface microbial communities from deep shales in Ohio and West Virginia, USA.</title>
        <authorList>
            <person name="Wrighton K."/>
        </authorList>
    </citation>
    <scope>NUCLEOTIDE SEQUENCE [LARGE SCALE GENOMIC DNA]</scope>
    <source>
        <strain evidence="1 2">OWC-DMM</strain>
    </source>
</reference>
<gene>
    <name evidence="1" type="ORF">B0F87_104224</name>
</gene>
<accession>A0A2S6HF90</accession>
<sequence>MTITEIKSLPVSERIMLMEEIWDSLCHGHEPVESPLWHQDILNDRLELINSKQATLISLQELKNTNR</sequence>
<comment type="caution">
    <text evidence="1">The sequence shown here is derived from an EMBL/GenBank/DDBJ whole genome shotgun (WGS) entry which is preliminary data.</text>
</comment>
<dbReference type="EMBL" id="PTIZ01000004">
    <property type="protein sequence ID" value="PPK76132.1"/>
    <property type="molecule type" value="Genomic_DNA"/>
</dbReference>
<dbReference type="InterPro" id="IPR013406">
    <property type="entry name" value="CHP02574_addiction_mod"/>
</dbReference>
<name>A0A2S6HF90_9GAMM</name>
<dbReference type="RefSeq" id="WP_104428633.1">
    <property type="nucleotide sequence ID" value="NZ_PTIZ01000004.1"/>
</dbReference>
<evidence type="ECO:0000313" key="1">
    <source>
        <dbReference type="EMBL" id="PPK76132.1"/>
    </source>
</evidence>
<evidence type="ECO:0000313" key="2">
    <source>
        <dbReference type="Proteomes" id="UP000240010"/>
    </source>
</evidence>